<dbReference type="EMBL" id="BFAA01036622">
    <property type="protein sequence ID" value="GCB82965.1"/>
    <property type="molecule type" value="Genomic_DNA"/>
</dbReference>
<evidence type="ECO:0000313" key="1">
    <source>
        <dbReference type="EMBL" id="GCB82965.1"/>
    </source>
</evidence>
<dbReference type="GO" id="GO:0051225">
    <property type="term" value="P:spindle assembly"/>
    <property type="evidence" value="ECO:0007669"/>
    <property type="project" value="InterPro"/>
</dbReference>
<feature type="non-terminal residue" evidence="1">
    <location>
        <position position="1"/>
    </location>
</feature>
<dbReference type="AlphaFoldDB" id="A0A401QC41"/>
<dbReference type="OrthoDB" id="2019614at2759"/>
<reference evidence="1 2" key="1">
    <citation type="journal article" date="2018" name="Nat. Ecol. Evol.">
        <title>Shark genomes provide insights into elasmobranch evolution and the origin of vertebrates.</title>
        <authorList>
            <person name="Hara Y"/>
            <person name="Yamaguchi K"/>
            <person name="Onimaru K"/>
            <person name="Kadota M"/>
            <person name="Koyanagi M"/>
            <person name="Keeley SD"/>
            <person name="Tatsumi K"/>
            <person name="Tanaka K"/>
            <person name="Motone F"/>
            <person name="Kageyama Y"/>
            <person name="Nozu R"/>
            <person name="Adachi N"/>
            <person name="Nishimura O"/>
            <person name="Nakagawa R"/>
            <person name="Tanegashima C"/>
            <person name="Kiyatake I"/>
            <person name="Matsumoto R"/>
            <person name="Murakumo K"/>
            <person name="Nishida K"/>
            <person name="Terakita A"/>
            <person name="Kuratani S"/>
            <person name="Sato K"/>
            <person name="Hyodo S Kuraku.S."/>
        </authorList>
    </citation>
    <scope>NUCLEOTIDE SEQUENCE [LARGE SCALE GENOMIC DNA]</scope>
</reference>
<dbReference type="GO" id="GO:0070652">
    <property type="term" value="C:HAUS complex"/>
    <property type="evidence" value="ECO:0007669"/>
    <property type="project" value="InterPro"/>
</dbReference>
<proteinExistence type="predicted"/>
<evidence type="ECO:0000313" key="2">
    <source>
        <dbReference type="Proteomes" id="UP000288216"/>
    </source>
</evidence>
<sequence>LCCGQCQDIWKYVIQNIKSKEKVKNIKENLEWYPSCCCLSVVIEDSVLVVTAPL</sequence>
<dbReference type="Pfam" id="PF14817">
    <property type="entry name" value="HAUS5"/>
    <property type="match status" value="1"/>
</dbReference>
<keyword evidence="2" id="KW-1185">Reference proteome</keyword>
<accession>A0A401QC41</accession>
<dbReference type="InterPro" id="IPR029131">
    <property type="entry name" value="HAUS5"/>
</dbReference>
<protein>
    <submittedName>
        <fullName evidence="1">Uncharacterized protein</fullName>
    </submittedName>
</protein>
<name>A0A401QC41_SCYTO</name>
<dbReference type="Proteomes" id="UP000288216">
    <property type="component" value="Unassembled WGS sequence"/>
</dbReference>
<organism evidence="1 2">
    <name type="scientific">Scyliorhinus torazame</name>
    <name type="common">Cloudy catshark</name>
    <name type="synonym">Catulus torazame</name>
    <dbReference type="NCBI Taxonomy" id="75743"/>
    <lineage>
        <taxon>Eukaryota</taxon>
        <taxon>Metazoa</taxon>
        <taxon>Chordata</taxon>
        <taxon>Craniata</taxon>
        <taxon>Vertebrata</taxon>
        <taxon>Chondrichthyes</taxon>
        <taxon>Elasmobranchii</taxon>
        <taxon>Galeomorphii</taxon>
        <taxon>Galeoidea</taxon>
        <taxon>Carcharhiniformes</taxon>
        <taxon>Scyliorhinidae</taxon>
        <taxon>Scyliorhinus</taxon>
    </lineage>
</organism>
<comment type="caution">
    <text evidence="1">The sequence shown here is derived from an EMBL/GenBank/DDBJ whole genome shotgun (WGS) entry which is preliminary data.</text>
</comment>
<gene>
    <name evidence="1" type="ORF">scyTo_0023963</name>
</gene>